<evidence type="ECO:0000313" key="2">
    <source>
        <dbReference type="Proteomes" id="UP000799118"/>
    </source>
</evidence>
<organism evidence="1 2">
    <name type="scientific">Gymnopus androsaceus JB14</name>
    <dbReference type="NCBI Taxonomy" id="1447944"/>
    <lineage>
        <taxon>Eukaryota</taxon>
        <taxon>Fungi</taxon>
        <taxon>Dikarya</taxon>
        <taxon>Basidiomycota</taxon>
        <taxon>Agaricomycotina</taxon>
        <taxon>Agaricomycetes</taxon>
        <taxon>Agaricomycetidae</taxon>
        <taxon>Agaricales</taxon>
        <taxon>Marasmiineae</taxon>
        <taxon>Omphalotaceae</taxon>
        <taxon>Gymnopus</taxon>
    </lineage>
</organism>
<feature type="non-terminal residue" evidence="1">
    <location>
        <position position="1"/>
    </location>
</feature>
<dbReference type="OrthoDB" id="3257768at2759"/>
<reference evidence="1" key="1">
    <citation type="journal article" date="2019" name="Environ. Microbiol.">
        <title>Fungal ecological strategies reflected in gene transcription - a case study of two litter decomposers.</title>
        <authorList>
            <person name="Barbi F."/>
            <person name="Kohler A."/>
            <person name="Barry K."/>
            <person name="Baskaran P."/>
            <person name="Daum C."/>
            <person name="Fauchery L."/>
            <person name="Ihrmark K."/>
            <person name="Kuo A."/>
            <person name="LaButti K."/>
            <person name="Lipzen A."/>
            <person name="Morin E."/>
            <person name="Grigoriev I.V."/>
            <person name="Henrissat B."/>
            <person name="Lindahl B."/>
            <person name="Martin F."/>
        </authorList>
    </citation>
    <scope>NUCLEOTIDE SEQUENCE</scope>
    <source>
        <strain evidence="1">JB14</strain>
    </source>
</reference>
<accession>A0A6A4GSP9</accession>
<gene>
    <name evidence="1" type="ORF">BT96DRAFT_836190</name>
</gene>
<name>A0A6A4GSP9_9AGAR</name>
<dbReference type="EMBL" id="ML769742">
    <property type="protein sequence ID" value="KAE9388466.1"/>
    <property type="molecule type" value="Genomic_DNA"/>
</dbReference>
<keyword evidence="2" id="KW-1185">Reference proteome</keyword>
<dbReference type="AlphaFoldDB" id="A0A6A4GSP9"/>
<proteinExistence type="predicted"/>
<dbReference type="Proteomes" id="UP000799118">
    <property type="component" value="Unassembled WGS sequence"/>
</dbReference>
<evidence type="ECO:0000313" key="1">
    <source>
        <dbReference type="EMBL" id="KAE9388466.1"/>
    </source>
</evidence>
<sequence>RVDTIELHYGDWNYRKLMGMGTCSLLLFSALQVSDWCLSSLSAAERATDCQNCLH</sequence>
<protein>
    <submittedName>
        <fullName evidence="1">Uncharacterized protein</fullName>
    </submittedName>
</protein>